<reference evidence="2" key="1">
    <citation type="submission" date="2013-08" db="EMBL/GenBank/DDBJ databases">
        <authorList>
            <person name="Mendez C."/>
            <person name="Richter M."/>
            <person name="Ferrer M."/>
            <person name="Sanchez J."/>
        </authorList>
    </citation>
    <scope>NUCLEOTIDE SEQUENCE</scope>
</reference>
<name>T0Y4J8_9ZZZZ</name>
<accession>T0Y4J8</accession>
<dbReference type="Pfam" id="PF00501">
    <property type="entry name" value="AMP-binding"/>
    <property type="match status" value="1"/>
</dbReference>
<dbReference type="PANTHER" id="PTHR43767:SF1">
    <property type="entry name" value="NONRIBOSOMAL PEPTIDE SYNTHASE PES1 (EUROFUNG)-RELATED"/>
    <property type="match status" value="1"/>
</dbReference>
<dbReference type="SUPFAM" id="SSF56801">
    <property type="entry name" value="Acetyl-CoA synthetase-like"/>
    <property type="match status" value="1"/>
</dbReference>
<feature type="non-terminal residue" evidence="2">
    <location>
        <position position="70"/>
    </location>
</feature>
<feature type="domain" description="AMP-dependent synthetase/ligase" evidence="1">
    <location>
        <begin position="1"/>
        <end position="66"/>
    </location>
</feature>
<evidence type="ECO:0000259" key="1">
    <source>
        <dbReference type="Pfam" id="PF00501"/>
    </source>
</evidence>
<evidence type="ECO:0000313" key="2">
    <source>
        <dbReference type="EMBL" id="EQD30001.1"/>
    </source>
</evidence>
<gene>
    <name evidence="2" type="ORF">B2A_14338</name>
</gene>
<dbReference type="InterPro" id="IPR050237">
    <property type="entry name" value="ATP-dep_AMP-bd_enzyme"/>
</dbReference>
<dbReference type="Gene3D" id="3.40.50.980">
    <property type="match status" value="1"/>
</dbReference>
<sequence>MANGLAAAGIGPGDRVAALLFNTPEFPILWFGLAKRNAVLVPLNTGLKGEILRYELADCAPKGLVVDRRL</sequence>
<dbReference type="AlphaFoldDB" id="T0Y4J8"/>
<comment type="caution">
    <text evidence="2">The sequence shown here is derived from an EMBL/GenBank/DDBJ whole genome shotgun (WGS) entry which is preliminary data.</text>
</comment>
<reference evidence="2" key="2">
    <citation type="journal article" date="2014" name="ISME J.">
        <title>Microbial stratification in low pH oxic and suboxic macroscopic growths along an acid mine drainage.</title>
        <authorList>
            <person name="Mendez-Garcia C."/>
            <person name="Mesa V."/>
            <person name="Sprenger R.R."/>
            <person name="Richter M."/>
            <person name="Diez M.S."/>
            <person name="Solano J."/>
            <person name="Bargiela R."/>
            <person name="Golyshina O.V."/>
            <person name="Manteca A."/>
            <person name="Ramos J.L."/>
            <person name="Gallego J.R."/>
            <person name="Llorente I."/>
            <person name="Martins Dos Santos V.A."/>
            <person name="Jensen O.N."/>
            <person name="Pelaez A.I."/>
            <person name="Sanchez J."/>
            <person name="Ferrer M."/>
        </authorList>
    </citation>
    <scope>NUCLEOTIDE SEQUENCE</scope>
</reference>
<dbReference type="InterPro" id="IPR000873">
    <property type="entry name" value="AMP-dep_synth/lig_dom"/>
</dbReference>
<protein>
    <submittedName>
        <fullName evidence="2">AMP-dependent synthetase and ligase domain protein</fullName>
    </submittedName>
</protein>
<organism evidence="2">
    <name type="scientific">mine drainage metagenome</name>
    <dbReference type="NCBI Taxonomy" id="410659"/>
    <lineage>
        <taxon>unclassified sequences</taxon>
        <taxon>metagenomes</taxon>
        <taxon>ecological metagenomes</taxon>
    </lineage>
</organism>
<dbReference type="GO" id="GO:0016874">
    <property type="term" value="F:ligase activity"/>
    <property type="evidence" value="ECO:0007669"/>
    <property type="project" value="UniProtKB-KW"/>
</dbReference>
<keyword evidence="2" id="KW-0436">Ligase</keyword>
<proteinExistence type="predicted"/>
<dbReference type="PANTHER" id="PTHR43767">
    <property type="entry name" value="LONG-CHAIN-FATTY-ACID--COA LIGASE"/>
    <property type="match status" value="1"/>
</dbReference>
<dbReference type="EMBL" id="AUZZ01010401">
    <property type="protein sequence ID" value="EQD30001.1"/>
    <property type="molecule type" value="Genomic_DNA"/>
</dbReference>